<dbReference type="InterPro" id="IPR029058">
    <property type="entry name" value="AB_hydrolase_fold"/>
</dbReference>
<name>A0AAV0U6V8_HYABA</name>
<evidence type="ECO:0000259" key="1">
    <source>
        <dbReference type="Pfam" id="PF00561"/>
    </source>
</evidence>
<dbReference type="PANTHER" id="PTHR46331:SF2">
    <property type="entry name" value="VALACYCLOVIR HYDROLASE"/>
    <property type="match status" value="1"/>
</dbReference>
<dbReference type="PANTHER" id="PTHR46331">
    <property type="entry name" value="VALACYCLOVIR HYDROLASE"/>
    <property type="match status" value="1"/>
</dbReference>
<sequence length="293" mass="32437">MLALRLLRRHVSTAPDSFRRVPVPIGTDGSFLAALAPALVTPEQQPLVCLPSLFGSVACDFRRQLANEQLTRSWALYGVDLRLFSASSGFGRRGIERDADDVVRAADALALERFSLLGTSYGANVSAVVAAKYPERVTRLVLVNGNAFVSDEDVEDLEEHSDVQLWDSDRRKTAEAKCGSEALQDKWTQMVEALRQVERDEGGDLYCGRLPHIKCKTLVVGGGQDEFVPLFHSEYLSERIMHSRLEVVPEGGHDLVLSKAEAFNPLLEAFLQEPDDKHTQSREFVAVPSKTTK</sequence>
<proteinExistence type="predicted"/>
<gene>
    <name evidence="2" type="ORF">HBR001_LOCUS4937</name>
</gene>
<feature type="domain" description="AB hydrolase-1" evidence="1">
    <location>
        <begin position="46"/>
        <end position="174"/>
    </location>
</feature>
<organism evidence="2 3">
    <name type="scientific">Hyaloperonospora brassicae</name>
    <name type="common">Brassica downy mildew</name>
    <name type="synonym">Peronospora brassicae</name>
    <dbReference type="NCBI Taxonomy" id="162125"/>
    <lineage>
        <taxon>Eukaryota</taxon>
        <taxon>Sar</taxon>
        <taxon>Stramenopiles</taxon>
        <taxon>Oomycota</taxon>
        <taxon>Peronosporomycetes</taxon>
        <taxon>Peronosporales</taxon>
        <taxon>Peronosporaceae</taxon>
        <taxon>Hyaloperonospora</taxon>
    </lineage>
</organism>
<accession>A0AAV0U6V8</accession>
<dbReference type="Pfam" id="PF00561">
    <property type="entry name" value="Abhydrolase_1"/>
    <property type="match status" value="1"/>
</dbReference>
<dbReference type="Gene3D" id="3.40.50.1820">
    <property type="entry name" value="alpha/beta hydrolase"/>
    <property type="match status" value="1"/>
</dbReference>
<dbReference type="Proteomes" id="UP001162031">
    <property type="component" value="Unassembled WGS sequence"/>
</dbReference>
<dbReference type="SUPFAM" id="SSF53474">
    <property type="entry name" value="alpha/beta-Hydrolases"/>
    <property type="match status" value="1"/>
</dbReference>
<dbReference type="InterPro" id="IPR000073">
    <property type="entry name" value="AB_hydrolase_1"/>
</dbReference>
<dbReference type="EMBL" id="CANTFL010001050">
    <property type="protein sequence ID" value="CAI5730689.1"/>
    <property type="molecule type" value="Genomic_DNA"/>
</dbReference>
<comment type="caution">
    <text evidence="2">The sequence shown here is derived from an EMBL/GenBank/DDBJ whole genome shotgun (WGS) entry which is preliminary data.</text>
</comment>
<keyword evidence="3" id="KW-1185">Reference proteome</keyword>
<evidence type="ECO:0000313" key="2">
    <source>
        <dbReference type="EMBL" id="CAI5730689.1"/>
    </source>
</evidence>
<dbReference type="AlphaFoldDB" id="A0AAV0U6V8"/>
<evidence type="ECO:0000313" key="3">
    <source>
        <dbReference type="Proteomes" id="UP001162031"/>
    </source>
</evidence>
<reference evidence="2" key="1">
    <citation type="submission" date="2022-12" db="EMBL/GenBank/DDBJ databases">
        <authorList>
            <person name="Webb A."/>
        </authorList>
    </citation>
    <scope>NUCLEOTIDE SEQUENCE</scope>
    <source>
        <strain evidence="2">Hp1</strain>
    </source>
</reference>
<dbReference type="GO" id="GO:0017171">
    <property type="term" value="F:serine hydrolase activity"/>
    <property type="evidence" value="ECO:0007669"/>
    <property type="project" value="TreeGrafter"/>
</dbReference>
<protein>
    <recommendedName>
        <fullName evidence="1">AB hydrolase-1 domain-containing protein</fullName>
    </recommendedName>
</protein>